<dbReference type="AlphaFoldDB" id="A0A0A9AI82"/>
<proteinExistence type="predicted"/>
<reference evidence="2" key="2">
    <citation type="journal article" date="2015" name="Data Brief">
        <title>Shoot transcriptome of the giant reed, Arundo donax.</title>
        <authorList>
            <person name="Barrero R.A."/>
            <person name="Guerrero F.D."/>
            <person name="Moolhuijzen P."/>
            <person name="Goolsby J.A."/>
            <person name="Tidwell J."/>
            <person name="Bellgard S.E."/>
            <person name="Bellgard M.I."/>
        </authorList>
    </citation>
    <scope>NUCLEOTIDE SEQUENCE</scope>
    <source>
        <tissue evidence="2">Shoot tissue taken approximately 20 cm above the soil surface</tissue>
    </source>
</reference>
<feature type="compositionally biased region" description="Polar residues" evidence="1">
    <location>
        <begin position="1"/>
        <end position="15"/>
    </location>
</feature>
<name>A0A0A9AI82_ARUDO</name>
<feature type="region of interest" description="Disordered" evidence="1">
    <location>
        <begin position="1"/>
        <end position="22"/>
    </location>
</feature>
<reference evidence="2" key="1">
    <citation type="submission" date="2014-09" db="EMBL/GenBank/DDBJ databases">
        <authorList>
            <person name="Magalhaes I.L.F."/>
            <person name="Oliveira U."/>
            <person name="Santos F.R."/>
            <person name="Vidigal T.H.D.A."/>
            <person name="Brescovit A.D."/>
            <person name="Santos A.J."/>
        </authorList>
    </citation>
    <scope>NUCLEOTIDE SEQUENCE</scope>
    <source>
        <tissue evidence="2">Shoot tissue taken approximately 20 cm above the soil surface</tissue>
    </source>
</reference>
<evidence type="ECO:0000256" key="1">
    <source>
        <dbReference type="SAM" id="MobiDB-lite"/>
    </source>
</evidence>
<evidence type="ECO:0000313" key="2">
    <source>
        <dbReference type="EMBL" id="JAD48615.1"/>
    </source>
</evidence>
<sequence length="22" mass="2325">MGSNSVISTTPNTSAPFLKDRT</sequence>
<organism evidence="2">
    <name type="scientific">Arundo donax</name>
    <name type="common">Giant reed</name>
    <name type="synonym">Donax arundinaceus</name>
    <dbReference type="NCBI Taxonomy" id="35708"/>
    <lineage>
        <taxon>Eukaryota</taxon>
        <taxon>Viridiplantae</taxon>
        <taxon>Streptophyta</taxon>
        <taxon>Embryophyta</taxon>
        <taxon>Tracheophyta</taxon>
        <taxon>Spermatophyta</taxon>
        <taxon>Magnoliopsida</taxon>
        <taxon>Liliopsida</taxon>
        <taxon>Poales</taxon>
        <taxon>Poaceae</taxon>
        <taxon>PACMAD clade</taxon>
        <taxon>Arundinoideae</taxon>
        <taxon>Arundineae</taxon>
        <taxon>Arundo</taxon>
    </lineage>
</organism>
<protein>
    <submittedName>
        <fullName evidence="2">Uncharacterized protein</fullName>
    </submittedName>
</protein>
<accession>A0A0A9AI82</accession>
<dbReference type="EMBL" id="GBRH01249280">
    <property type="protein sequence ID" value="JAD48615.1"/>
    <property type="molecule type" value="Transcribed_RNA"/>
</dbReference>